<dbReference type="Pfam" id="PF10531">
    <property type="entry name" value="SLBB"/>
    <property type="match status" value="1"/>
</dbReference>
<name>A0A0S7YC07_UNCT6</name>
<sequence length="271" mass="30076">MKKFVVLLLLTTFVFANNAPVLLFNSLSTQIRDEENVQSSEIPDEETVELPKVSDEEDITLPKKPDVKDVKSKLSDQEETSYYIEPGDLLEIVVLGEEELSRTLMVMHNGMISFPLVGEVRVIGLTTEEATELLEAKLKKYFIHPVVSIVLKSPTLPYVSVFGEVLRPGAVEYQRGLRVTDYIALAGGPTPAANLGKVNVVRFLMGSPIVETVDMSEILEKGLIEGNYALKSGDWVFVSKKFVVNWGLVVQTLTFVVAALNLYITVQNLNE</sequence>
<dbReference type="InterPro" id="IPR019554">
    <property type="entry name" value="Soluble_ligand-bd"/>
</dbReference>
<evidence type="ECO:0000259" key="5">
    <source>
        <dbReference type="Pfam" id="PF02563"/>
    </source>
</evidence>
<evidence type="ECO:0000259" key="6">
    <source>
        <dbReference type="Pfam" id="PF10531"/>
    </source>
</evidence>
<proteinExistence type="predicted"/>
<dbReference type="PANTHER" id="PTHR33619:SF3">
    <property type="entry name" value="POLYSACCHARIDE EXPORT PROTEIN GFCE-RELATED"/>
    <property type="match status" value="1"/>
</dbReference>
<evidence type="ECO:0000313" key="8">
    <source>
        <dbReference type="Proteomes" id="UP000051012"/>
    </source>
</evidence>
<dbReference type="Gene3D" id="3.30.1950.10">
    <property type="entry name" value="wza like domain"/>
    <property type="match status" value="1"/>
</dbReference>
<evidence type="ECO:0000256" key="2">
    <source>
        <dbReference type="SAM" id="MobiDB-lite"/>
    </source>
</evidence>
<comment type="caution">
    <text evidence="7">The sequence shown here is derived from an EMBL/GenBank/DDBJ whole genome shotgun (WGS) entry which is preliminary data.</text>
</comment>
<feature type="domain" description="Soluble ligand binding" evidence="6">
    <location>
        <begin position="158"/>
        <end position="208"/>
    </location>
</feature>
<feature type="transmembrane region" description="Helical" evidence="3">
    <location>
        <begin position="246"/>
        <end position="266"/>
    </location>
</feature>
<dbReference type="EMBL" id="LJNI01000087">
    <property type="protein sequence ID" value="KPJ72256.1"/>
    <property type="molecule type" value="Genomic_DNA"/>
</dbReference>
<evidence type="ECO:0000256" key="3">
    <source>
        <dbReference type="SAM" id="Phobius"/>
    </source>
</evidence>
<evidence type="ECO:0000256" key="1">
    <source>
        <dbReference type="ARBA" id="ARBA00022729"/>
    </source>
</evidence>
<feature type="chain" id="PRO_5006640517" evidence="4">
    <location>
        <begin position="19"/>
        <end position="271"/>
    </location>
</feature>
<feature type="domain" description="Polysaccharide export protein N-terminal" evidence="5">
    <location>
        <begin position="77"/>
        <end position="151"/>
    </location>
</feature>
<keyword evidence="3" id="KW-1133">Transmembrane helix</keyword>
<dbReference type="PANTHER" id="PTHR33619">
    <property type="entry name" value="POLYSACCHARIDE EXPORT PROTEIN GFCE-RELATED"/>
    <property type="match status" value="1"/>
</dbReference>
<protein>
    <submittedName>
        <fullName evidence="7">Uncharacterized protein</fullName>
    </submittedName>
</protein>
<reference evidence="7 8" key="1">
    <citation type="journal article" date="2015" name="Microbiome">
        <title>Genomic resolution of linkages in carbon, nitrogen, and sulfur cycling among widespread estuary sediment bacteria.</title>
        <authorList>
            <person name="Baker B.J."/>
            <person name="Lazar C.S."/>
            <person name="Teske A.P."/>
            <person name="Dick G.J."/>
        </authorList>
    </citation>
    <scope>NUCLEOTIDE SEQUENCE [LARGE SCALE GENOMIC DNA]</scope>
    <source>
        <strain evidence="7">DG_78</strain>
    </source>
</reference>
<dbReference type="InterPro" id="IPR049712">
    <property type="entry name" value="Poly_export"/>
</dbReference>
<dbReference type="GO" id="GO:0015159">
    <property type="term" value="F:polysaccharide transmembrane transporter activity"/>
    <property type="evidence" value="ECO:0007669"/>
    <property type="project" value="InterPro"/>
</dbReference>
<accession>A0A0S7YC07</accession>
<feature type="signal peptide" evidence="4">
    <location>
        <begin position="1"/>
        <end position="18"/>
    </location>
</feature>
<gene>
    <name evidence="7" type="ORF">AMJ52_06910</name>
</gene>
<keyword evidence="3" id="KW-0812">Transmembrane</keyword>
<dbReference type="InterPro" id="IPR003715">
    <property type="entry name" value="Poly_export_N"/>
</dbReference>
<organism evidence="7 8">
    <name type="scientific">candidate division TA06 bacterium DG_78</name>
    <dbReference type="NCBI Taxonomy" id="1703772"/>
    <lineage>
        <taxon>Bacteria</taxon>
        <taxon>Bacteria division TA06</taxon>
    </lineage>
</organism>
<keyword evidence="3" id="KW-0472">Membrane</keyword>
<feature type="region of interest" description="Disordered" evidence="2">
    <location>
        <begin position="34"/>
        <end position="55"/>
    </location>
</feature>
<keyword evidence="1 4" id="KW-0732">Signal</keyword>
<dbReference type="AlphaFoldDB" id="A0A0S7YC07"/>
<dbReference type="Proteomes" id="UP000051012">
    <property type="component" value="Unassembled WGS sequence"/>
</dbReference>
<evidence type="ECO:0000256" key="4">
    <source>
        <dbReference type="SAM" id="SignalP"/>
    </source>
</evidence>
<dbReference type="Pfam" id="PF02563">
    <property type="entry name" value="Poly_export"/>
    <property type="match status" value="1"/>
</dbReference>
<evidence type="ECO:0000313" key="7">
    <source>
        <dbReference type="EMBL" id="KPJ72256.1"/>
    </source>
</evidence>
<dbReference type="Gene3D" id="3.10.560.10">
    <property type="entry name" value="Outer membrane lipoprotein wza domain like"/>
    <property type="match status" value="1"/>
</dbReference>